<evidence type="ECO:0000259" key="4">
    <source>
        <dbReference type="SMART" id="SM00822"/>
    </source>
</evidence>
<sequence length="270" mass="28729">MRLDGKVVVVTGAGNGIGRQTALTLLERGARVALVDLKEEWLRETQALTGDRNANVSLHVVDVTDRVAVDALPAAVLAEHGRIDGLVNVAGVIHRFVPVLELERSEIERVLQVNLWGVVNMCLAFVPELRQRPEASLVNIASLAGLVPFAGQTVYGASKGAVKQFSEGLYQELSGTGVVVTTVFPGNISTNLSGNSGVKMIDAGGRKVRATTPERTAELIVSGMEKGSFRVVIGQDANVLDRLVRLVPRWTTNFVAGQMKSVLGTPAEGS</sequence>
<dbReference type="AlphaFoldDB" id="A0A562E1A5"/>
<dbReference type="PRINTS" id="PR00081">
    <property type="entry name" value="GDHRDH"/>
</dbReference>
<feature type="domain" description="Ketoreductase" evidence="4">
    <location>
        <begin position="6"/>
        <end position="187"/>
    </location>
</feature>
<dbReference type="PANTHER" id="PTHR44196">
    <property type="entry name" value="DEHYDROGENASE/REDUCTASE SDR FAMILY MEMBER 7B"/>
    <property type="match status" value="1"/>
</dbReference>
<dbReference type="Pfam" id="PF00106">
    <property type="entry name" value="adh_short"/>
    <property type="match status" value="1"/>
</dbReference>
<reference evidence="5 6" key="1">
    <citation type="submission" date="2019-07" db="EMBL/GenBank/DDBJ databases">
        <title>Genome sequencing of lignin-degrading bacterial isolates.</title>
        <authorList>
            <person name="Gladden J."/>
        </authorList>
    </citation>
    <scope>NUCLEOTIDE SEQUENCE [LARGE SCALE GENOMIC DNA]</scope>
    <source>
        <strain evidence="5 6">J45</strain>
    </source>
</reference>
<protein>
    <submittedName>
        <fullName evidence="5">Short-subunit dehydrogenase</fullName>
    </submittedName>
</protein>
<name>A0A562E1A5_RHORH</name>
<organism evidence="5 6">
    <name type="scientific">Rhodococcus rhodochrous J45</name>
    <dbReference type="NCBI Taxonomy" id="935266"/>
    <lineage>
        <taxon>Bacteria</taxon>
        <taxon>Bacillati</taxon>
        <taxon>Actinomycetota</taxon>
        <taxon>Actinomycetes</taxon>
        <taxon>Mycobacteriales</taxon>
        <taxon>Nocardiaceae</taxon>
        <taxon>Rhodococcus</taxon>
    </lineage>
</organism>
<dbReference type="Gene3D" id="3.40.50.720">
    <property type="entry name" value="NAD(P)-binding Rossmann-like Domain"/>
    <property type="match status" value="1"/>
</dbReference>
<comment type="caution">
    <text evidence="5">The sequence shown here is derived from an EMBL/GenBank/DDBJ whole genome shotgun (WGS) entry which is preliminary data.</text>
</comment>
<dbReference type="EMBL" id="VLJT01000028">
    <property type="protein sequence ID" value="TWH15739.1"/>
    <property type="molecule type" value="Genomic_DNA"/>
</dbReference>
<dbReference type="SUPFAM" id="SSF51735">
    <property type="entry name" value="NAD(P)-binding Rossmann-fold domains"/>
    <property type="match status" value="1"/>
</dbReference>
<evidence type="ECO:0000256" key="3">
    <source>
        <dbReference type="RuleBase" id="RU000363"/>
    </source>
</evidence>
<dbReference type="GO" id="GO:0016491">
    <property type="term" value="F:oxidoreductase activity"/>
    <property type="evidence" value="ECO:0007669"/>
    <property type="project" value="UniProtKB-KW"/>
</dbReference>
<dbReference type="InterPro" id="IPR002347">
    <property type="entry name" value="SDR_fam"/>
</dbReference>
<dbReference type="SMART" id="SM00822">
    <property type="entry name" value="PKS_KR"/>
    <property type="match status" value="1"/>
</dbReference>
<gene>
    <name evidence="5" type="ORF">L618_000300003130</name>
</gene>
<accession>A0A562E1A5</accession>
<dbReference type="PANTHER" id="PTHR44196:SF1">
    <property type="entry name" value="DEHYDROGENASE_REDUCTASE SDR FAMILY MEMBER 7B"/>
    <property type="match status" value="1"/>
</dbReference>
<comment type="similarity">
    <text evidence="1 3">Belongs to the short-chain dehydrogenases/reductases (SDR) family.</text>
</comment>
<proteinExistence type="inferred from homology"/>
<evidence type="ECO:0000313" key="6">
    <source>
        <dbReference type="Proteomes" id="UP000317573"/>
    </source>
</evidence>
<evidence type="ECO:0000256" key="2">
    <source>
        <dbReference type="ARBA" id="ARBA00023002"/>
    </source>
</evidence>
<dbReference type="InterPro" id="IPR036291">
    <property type="entry name" value="NAD(P)-bd_dom_sf"/>
</dbReference>
<dbReference type="PRINTS" id="PR00080">
    <property type="entry name" value="SDRFAMILY"/>
</dbReference>
<keyword evidence="2" id="KW-0560">Oxidoreductase</keyword>
<dbReference type="GO" id="GO:0016020">
    <property type="term" value="C:membrane"/>
    <property type="evidence" value="ECO:0007669"/>
    <property type="project" value="TreeGrafter"/>
</dbReference>
<dbReference type="InterPro" id="IPR057326">
    <property type="entry name" value="KR_dom"/>
</dbReference>
<evidence type="ECO:0000313" key="5">
    <source>
        <dbReference type="EMBL" id="TWH15739.1"/>
    </source>
</evidence>
<dbReference type="RefSeq" id="WP_145692324.1">
    <property type="nucleotide sequence ID" value="NZ_VLJT01000028.1"/>
</dbReference>
<dbReference type="CDD" id="cd05233">
    <property type="entry name" value="SDR_c"/>
    <property type="match status" value="1"/>
</dbReference>
<dbReference type="Proteomes" id="UP000317573">
    <property type="component" value="Unassembled WGS sequence"/>
</dbReference>
<evidence type="ECO:0000256" key="1">
    <source>
        <dbReference type="ARBA" id="ARBA00006484"/>
    </source>
</evidence>